<organism evidence="2 3">
    <name type="scientific">Strongylus vulgaris</name>
    <name type="common">Blood worm</name>
    <dbReference type="NCBI Taxonomy" id="40348"/>
    <lineage>
        <taxon>Eukaryota</taxon>
        <taxon>Metazoa</taxon>
        <taxon>Ecdysozoa</taxon>
        <taxon>Nematoda</taxon>
        <taxon>Chromadorea</taxon>
        <taxon>Rhabditida</taxon>
        <taxon>Rhabditina</taxon>
        <taxon>Rhabditomorpha</taxon>
        <taxon>Strongyloidea</taxon>
        <taxon>Strongylidae</taxon>
        <taxon>Strongylus</taxon>
    </lineage>
</organism>
<dbReference type="EMBL" id="UYYB01015599">
    <property type="protein sequence ID" value="VDM70317.1"/>
    <property type="molecule type" value="Genomic_DNA"/>
</dbReference>
<reference evidence="2 3" key="1">
    <citation type="submission" date="2018-11" db="EMBL/GenBank/DDBJ databases">
        <authorList>
            <consortium name="Pathogen Informatics"/>
        </authorList>
    </citation>
    <scope>NUCLEOTIDE SEQUENCE [LARGE SCALE GENOMIC DNA]</scope>
</reference>
<dbReference type="Proteomes" id="UP000270094">
    <property type="component" value="Unassembled WGS sequence"/>
</dbReference>
<evidence type="ECO:0000313" key="2">
    <source>
        <dbReference type="EMBL" id="VDM70317.1"/>
    </source>
</evidence>
<name>A0A3P7J1H0_STRVU</name>
<evidence type="ECO:0000313" key="3">
    <source>
        <dbReference type="Proteomes" id="UP000270094"/>
    </source>
</evidence>
<feature type="region of interest" description="Disordered" evidence="1">
    <location>
        <begin position="1"/>
        <end position="22"/>
    </location>
</feature>
<protein>
    <submittedName>
        <fullName evidence="2">Uncharacterized protein</fullName>
    </submittedName>
</protein>
<proteinExistence type="predicted"/>
<sequence>MQWVDNCEPLLSPDEDEATGPREILSYPLEDIIEQDEESLRDSVRSKCATDSHPLSILSKEDIEKVISTDATTHDAGSDEDALERAMAASVSSIRSHDIMAKLNEDIAAVSHLLLKMFKIEVCSFVENKF</sequence>
<dbReference type="OrthoDB" id="8862460at2759"/>
<evidence type="ECO:0000256" key="1">
    <source>
        <dbReference type="SAM" id="MobiDB-lite"/>
    </source>
</evidence>
<gene>
    <name evidence="2" type="ORF">SVUK_LOCUS5315</name>
</gene>
<keyword evidence="3" id="KW-1185">Reference proteome</keyword>
<dbReference type="AlphaFoldDB" id="A0A3P7J1H0"/>
<accession>A0A3P7J1H0</accession>